<name>A0A154P9B6_DUFNO</name>
<protein>
    <submittedName>
        <fullName evidence="1">Uncharacterized protein</fullName>
    </submittedName>
</protein>
<gene>
    <name evidence="1" type="ORF">WN55_09327</name>
</gene>
<dbReference type="EMBL" id="KQ434846">
    <property type="protein sequence ID" value="KZC08423.1"/>
    <property type="molecule type" value="Genomic_DNA"/>
</dbReference>
<keyword evidence="2" id="KW-1185">Reference proteome</keyword>
<reference evidence="1 2" key="1">
    <citation type="submission" date="2015-07" db="EMBL/GenBank/DDBJ databases">
        <title>The genome of Dufourea novaeangliae.</title>
        <authorList>
            <person name="Pan H."/>
            <person name="Kapheim K."/>
        </authorList>
    </citation>
    <scope>NUCLEOTIDE SEQUENCE [LARGE SCALE GENOMIC DNA]</scope>
    <source>
        <strain evidence="1">0120121106</strain>
        <tissue evidence="1">Whole body</tissue>
    </source>
</reference>
<dbReference type="Proteomes" id="UP000076502">
    <property type="component" value="Unassembled WGS sequence"/>
</dbReference>
<dbReference type="AlphaFoldDB" id="A0A154P9B6"/>
<evidence type="ECO:0000313" key="1">
    <source>
        <dbReference type="EMBL" id="KZC08423.1"/>
    </source>
</evidence>
<organism evidence="1 2">
    <name type="scientific">Dufourea novaeangliae</name>
    <name type="common">Sweat bee</name>
    <dbReference type="NCBI Taxonomy" id="178035"/>
    <lineage>
        <taxon>Eukaryota</taxon>
        <taxon>Metazoa</taxon>
        <taxon>Ecdysozoa</taxon>
        <taxon>Arthropoda</taxon>
        <taxon>Hexapoda</taxon>
        <taxon>Insecta</taxon>
        <taxon>Pterygota</taxon>
        <taxon>Neoptera</taxon>
        <taxon>Endopterygota</taxon>
        <taxon>Hymenoptera</taxon>
        <taxon>Apocrita</taxon>
        <taxon>Aculeata</taxon>
        <taxon>Apoidea</taxon>
        <taxon>Anthophila</taxon>
        <taxon>Halictidae</taxon>
        <taxon>Rophitinae</taxon>
        <taxon>Dufourea</taxon>
    </lineage>
</organism>
<sequence>MVEFNTRQIFSFLSNTFGSPNPLVAHYQRVRTRKRWSFEEMEASNNTEAEDRVVNRTVKRRDRLGNRGWWVKEKGVAR</sequence>
<evidence type="ECO:0000313" key="2">
    <source>
        <dbReference type="Proteomes" id="UP000076502"/>
    </source>
</evidence>
<accession>A0A154P9B6</accession>
<proteinExistence type="predicted"/>